<feature type="repeat" description="WD" evidence="5">
    <location>
        <begin position="275"/>
        <end position="316"/>
    </location>
</feature>
<comment type="subcellular location">
    <subcellularLocation>
        <location evidence="1">Cytoplasm</location>
    </subcellularLocation>
</comment>
<proteinExistence type="predicted"/>
<dbReference type="InterPro" id="IPR019775">
    <property type="entry name" value="WD40_repeat_CS"/>
</dbReference>
<feature type="repeat" description="WD" evidence="5">
    <location>
        <begin position="369"/>
        <end position="394"/>
    </location>
</feature>
<evidence type="ECO:0000313" key="6">
    <source>
        <dbReference type="EMBL" id="BBH09039.1"/>
    </source>
</evidence>
<dbReference type="InterPro" id="IPR036322">
    <property type="entry name" value="WD40_repeat_dom_sf"/>
</dbReference>
<feature type="repeat" description="WD" evidence="5">
    <location>
        <begin position="440"/>
        <end position="481"/>
    </location>
</feature>
<evidence type="ECO:0000256" key="5">
    <source>
        <dbReference type="PROSITE-ProRule" id="PRU00221"/>
    </source>
</evidence>
<accession>A0A4Y1RXB3</accession>
<reference evidence="6" key="1">
    <citation type="journal article" date="2019" name="Science">
        <title>Mutation of a bHLH transcription factor allowed almond domestication.</title>
        <authorList>
            <person name="Sanchez-Perez R."/>
            <person name="Pavan S."/>
            <person name="Mazzeo R."/>
            <person name="Moldovan C."/>
            <person name="Aiese Cigliano R."/>
            <person name="Del Cueto J."/>
            <person name="Ricciardi F."/>
            <person name="Lotti C."/>
            <person name="Ricciardi L."/>
            <person name="Dicenta F."/>
            <person name="Lopez-Marques R.L."/>
            <person name="Lindberg Moller B."/>
        </authorList>
    </citation>
    <scope>NUCLEOTIDE SEQUENCE</scope>
</reference>
<dbReference type="CDD" id="cd00200">
    <property type="entry name" value="WD40"/>
    <property type="match status" value="1"/>
</dbReference>
<evidence type="ECO:0000256" key="1">
    <source>
        <dbReference type="ARBA" id="ARBA00004496"/>
    </source>
</evidence>
<feature type="repeat" description="WD" evidence="5">
    <location>
        <begin position="317"/>
        <end position="358"/>
    </location>
</feature>
<evidence type="ECO:0000256" key="4">
    <source>
        <dbReference type="ARBA" id="ARBA00022737"/>
    </source>
</evidence>
<dbReference type="InterPro" id="IPR015943">
    <property type="entry name" value="WD40/YVTN_repeat-like_dom_sf"/>
</dbReference>
<keyword evidence="3 5" id="KW-0853">WD repeat</keyword>
<dbReference type="GO" id="GO:0005737">
    <property type="term" value="C:cytoplasm"/>
    <property type="evidence" value="ECO:0007669"/>
    <property type="project" value="UniProtKB-SubCell"/>
</dbReference>
<dbReference type="Gene3D" id="2.130.10.10">
    <property type="entry name" value="YVTN repeat-like/Quinoprotein amine dehydrogenase"/>
    <property type="match status" value="1"/>
</dbReference>
<dbReference type="PANTHER" id="PTHR19857:SF8">
    <property type="entry name" value="ANGIO-ASSOCIATED MIGRATORY CELL PROTEIN"/>
    <property type="match status" value="1"/>
</dbReference>
<organism evidence="6">
    <name type="scientific">Prunus dulcis</name>
    <name type="common">Almond</name>
    <name type="synonym">Amygdalus dulcis</name>
    <dbReference type="NCBI Taxonomy" id="3755"/>
    <lineage>
        <taxon>Eukaryota</taxon>
        <taxon>Viridiplantae</taxon>
        <taxon>Streptophyta</taxon>
        <taxon>Embryophyta</taxon>
        <taxon>Tracheophyta</taxon>
        <taxon>Spermatophyta</taxon>
        <taxon>Magnoliopsida</taxon>
        <taxon>eudicotyledons</taxon>
        <taxon>Gunneridae</taxon>
        <taxon>Pentapetalae</taxon>
        <taxon>rosids</taxon>
        <taxon>fabids</taxon>
        <taxon>Rosales</taxon>
        <taxon>Rosaceae</taxon>
        <taxon>Amygdaloideae</taxon>
        <taxon>Amygdaleae</taxon>
        <taxon>Prunus</taxon>
    </lineage>
</organism>
<sequence>MYLIVALQLSGCRFDTLSNWNNDDGEAMGAAKHNRTLYVRVGPTSGFIFDSIQPENRSIGRFGPRVSQNLTRPEPCPGLVLPDSSSCVWKKFREQRKASPQGTFIEHLAHKGGRWWSPRLDFRHSKGSCDPSCPNVRPPLAPPKLLDTRPHPIPFSSSPSCCYVKAPCRGQGTKNSARTLNDHKRKKMTNPVQDFHEEEEDDQGEVYLDEADIIGEVDVDDEDEPDDSMHIFTGHTGELYTVVCSPTDPTLVATGGGDDRGFLWKIGQGDWAFELQGHKDSVSSLAFSTDGQLLASGSLDGIIQIWDITSQNLKCTLEGPGGGIEWVRWHPRGHLVLAGTEDSIVWMWNADKGSYLNSFSGHGGSVSCGKTICTGSADATLRIWNPKSGENIHVVQGHLYHTAGLTCLAISSDSTLAVTGCEDGSIHVVNIVTGKVVSSLPSHSDSVECIELAPSFPWAAIGSMDNKLIIWDLQHSLARSTCDHESYVVLVFKESEMNSNT</sequence>
<dbReference type="SMART" id="SM00320">
    <property type="entry name" value="WD40"/>
    <property type="match status" value="6"/>
</dbReference>
<dbReference type="FunFam" id="2.130.10.10:FF:000074">
    <property type="entry name" value="Angio-associated migratory cell protein-like protein"/>
    <property type="match status" value="1"/>
</dbReference>
<dbReference type="AlphaFoldDB" id="A0A4Y1RXB3"/>
<dbReference type="PROSITE" id="PS50082">
    <property type="entry name" value="WD_REPEATS_2"/>
    <property type="match status" value="4"/>
</dbReference>
<dbReference type="PROSITE" id="PS50294">
    <property type="entry name" value="WD_REPEATS_REGION"/>
    <property type="match status" value="2"/>
</dbReference>
<dbReference type="PRINTS" id="PR00320">
    <property type="entry name" value="GPROTEINBRPT"/>
</dbReference>
<keyword evidence="2" id="KW-0963">Cytoplasm</keyword>
<dbReference type="EMBL" id="AP019304">
    <property type="protein sequence ID" value="BBH09039.1"/>
    <property type="molecule type" value="Genomic_DNA"/>
</dbReference>
<dbReference type="InterPro" id="IPR001680">
    <property type="entry name" value="WD40_rpt"/>
</dbReference>
<name>A0A4Y1RXB3_PRUDU</name>
<evidence type="ECO:0000256" key="3">
    <source>
        <dbReference type="ARBA" id="ARBA00022574"/>
    </source>
</evidence>
<dbReference type="PANTHER" id="PTHR19857">
    <property type="entry name" value="MITOCHONDRIAL DIVISION PROTEIN 1-RELATED"/>
    <property type="match status" value="1"/>
</dbReference>
<evidence type="ECO:0000256" key="2">
    <source>
        <dbReference type="ARBA" id="ARBA00022490"/>
    </source>
</evidence>
<dbReference type="SUPFAM" id="SSF50978">
    <property type="entry name" value="WD40 repeat-like"/>
    <property type="match status" value="1"/>
</dbReference>
<keyword evidence="4" id="KW-0677">Repeat</keyword>
<dbReference type="Pfam" id="PF00400">
    <property type="entry name" value="WD40"/>
    <property type="match status" value="6"/>
</dbReference>
<protein>
    <submittedName>
        <fullName evidence="6">Transducin family protein / WD-40 repeat family protein</fullName>
    </submittedName>
</protein>
<gene>
    <name evidence="6" type="ORF">Prudu_021435</name>
</gene>
<dbReference type="InterPro" id="IPR051179">
    <property type="entry name" value="WD_repeat_multifunction"/>
</dbReference>
<dbReference type="PROSITE" id="PS00678">
    <property type="entry name" value="WD_REPEATS_1"/>
    <property type="match status" value="2"/>
</dbReference>
<dbReference type="InterPro" id="IPR020472">
    <property type="entry name" value="WD40_PAC1"/>
</dbReference>